<dbReference type="GO" id="GO:0016614">
    <property type="term" value="F:oxidoreductase activity, acting on CH-OH group of donors"/>
    <property type="evidence" value="ECO:0007669"/>
    <property type="project" value="InterPro"/>
</dbReference>
<dbReference type="PROSITE" id="PS00623">
    <property type="entry name" value="GMC_OXRED_1"/>
    <property type="match status" value="1"/>
</dbReference>
<evidence type="ECO:0000256" key="4">
    <source>
        <dbReference type="ARBA" id="ARBA00022827"/>
    </source>
</evidence>
<sequence length="513" mass="54048">MSWDVIVVGAGSAGCAVAERLSRDPACRALLLEAGPPGRHPFISMPAGVAKAIASPRFNWHFETVPQAHMDGRRLYVPRGKVLGGSSAINAMVWVTGHASDYDHWAASGCDGWSWAEVKPVLDEVTRVMAPMIPESGPAYDAFVEAGGQMGYHVHQAIEGQAEGFGLFRVNVKDGKRHSTARAYLGRARGRANLEVKTGIEVLRLTGDGARIDGLLVMTPSGEEVLSAGHVVLCAGAIGTPHLLLHAGIGPAAQLRPLGIPVRADLPGVGENLHDHLEVKVKHRMTEPLSLWDHAKFPNNLAVGAQWLFTGRGVGTQQGLEAGAFLRLGAGDGAPDTQLHFINALAFDGATAEDRGHGFAIDVTQLQPESRGRLTIASNNPRERPLIDPNYLAEEADRVALREGLKMLRELCKQPAMAAFTGEELRPGPSVTSDAALDAVVRATADSIYHPVGTAKMGTDARAVVDPATMGVHGVAGLSVADASVMPRIVGGNTNAPSIVIGALGAEKIAWGL</sequence>
<dbReference type="InterPro" id="IPR000172">
    <property type="entry name" value="GMC_OxRdtase_N"/>
</dbReference>
<dbReference type="eggNOG" id="COG2303">
    <property type="taxonomic scope" value="Bacteria"/>
</dbReference>
<dbReference type="HOGENOM" id="CLU_002865_7_1_5"/>
<dbReference type="GO" id="GO:0050660">
    <property type="term" value="F:flavin adenine dinucleotide binding"/>
    <property type="evidence" value="ECO:0007669"/>
    <property type="project" value="InterPro"/>
</dbReference>
<accession>Q0FHH2</accession>
<evidence type="ECO:0000313" key="8">
    <source>
        <dbReference type="EMBL" id="EAU43649.1"/>
    </source>
</evidence>
<evidence type="ECO:0000259" key="7">
    <source>
        <dbReference type="PROSITE" id="PS00623"/>
    </source>
</evidence>
<keyword evidence="3 6" id="KW-0285">Flavoprotein</keyword>
<feature type="domain" description="Glucose-methanol-choline oxidoreductase N-terminal" evidence="7">
    <location>
        <begin position="80"/>
        <end position="103"/>
    </location>
</feature>
<evidence type="ECO:0000256" key="3">
    <source>
        <dbReference type="ARBA" id="ARBA00022630"/>
    </source>
</evidence>
<evidence type="ECO:0000256" key="2">
    <source>
        <dbReference type="ARBA" id="ARBA00010790"/>
    </source>
</evidence>
<dbReference type="OrthoDB" id="9785276at2"/>
<dbReference type="SUPFAM" id="SSF54373">
    <property type="entry name" value="FAD-linked reductases, C-terminal domain"/>
    <property type="match status" value="1"/>
</dbReference>
<dbReference type="Proteomes" id="UP000006230">
    <property type="component" value="Unassembled WGS sequence"/>
</dbReference>
<evidence type="ECO:0000256" key="6">
    <source>
        <dbReference type="RuleBase" id="RU003968"/>
    </source>
</evidence>
<dbReference type="PANTHER" id="PTHR11552">
    <property type="entry name" value="GLUCOSE-METHANOL-CHOLINE GMC OXIDOREDUCTASE"/>
    <property type="match status" value="1"/>
</dbReference>
<evidence type="ECO:0000256" key="5">
    <source>
        <dbReference type="PIRSR" id="PIRSR000137-2"/>
    </source>
</evidence>
<dbReference type="STRING" id="314265.R2601_07996"/>
<proteinExistence type="inferred from homology"/>
<protein>
    <submittedName>
        <fullName evidence="8">Choline dehydrogenase</fullName>
    </submittedName>
</protein>
<dbReference type="PIRSF" id="PIRSF000137">
    <property type="entry name" value="Alcohol_oxidase"/>
    <property type="match status" value="1"/>
</dbReference>
<dbReference type="RefSeq" id="WP_007791896.1">
    <property type="nucleotide sequence ID" value="NZ_DS022276.1"/>
</dbReference>
<reference evidence="8 9" key="1">
    <citation type="journal article" date="2010" name="J. Bacteriol.">
        <title>Genome sequences of Pelagibaca bermudensis HTCC2601T and Maritimibacter alkaliphilus HTCC2654T, the type strains of two marine Roseobacter genera.</title>
        <authorList>
            <person name="Thrash J.C."/>
            <person name="Cho J.C."/>
            <person name="Ferriera S."/>
            <person name="Johnson J."/>
            <person name="Vergin K.L."/>
            <person name="Giovannoni S.J."/>
        </authorList>
    </citation>
    <scope>NUCLEOTIDE SEQUENCE [LARGE SCALE GENOMIC DNA]</scope>
    <source>
        <strain evidence="9">DSM 26914 / JCM 13377 / KCTC 12554 / HTCC2601</strain>
    </source>
</reference>
<evidence type="ECO:0000313" key="9">
    <source>
        <dbReference type="Proteomes" id="UP000006230"/>
    </source>
</evidence>
<gene>
    <name evidence="8" type="ORF">R2601_07996</name>
</gene>
<name>Q0FHH2_SALBH</name>
<dbReference type="Pfam" id="PF00732">
    <property type="entry name" value="GMC_oxred_N"/>
    <property type="match status" value="1"/>
</dbReference>
<dbReference type="InterPro" id="IPR036188">
    <property type="entry name" value="FAD/NAD-bd_sf"/>
</dbReference>
<dbReference type="SUPFAM" id="SSF51905">
    <property type="entry name" value="FAD/NAD(P)-binding domain"/>
    <property type="match status" value="1"/>
</dbReference>
<comment type="cofactor">
    <cofactor evidence="1 5">
        <name>FAD</name>
        <dbReference type="ChEBI" id="CHEBI:57692"/>
    </cofactor>
</comment>
<feature type="binding site" evidence="5">
    <location>
        <begin position="90"/>
        <end position="93"/>
    </location>
    <ligand>
        <name>FAD</name>
        <dbReference type="ChEBI" id="CHEBI:57692"/>
    </ligand>
</feature>
<keyword evidence="9" id="KW-1185">Reference proteome</keyword>
<feature type="binding site" evidence="5">
    <location>
        <position position="202"/>
    </location>
    <ligand>
        <name>FAD</name>
        <dbReference type="ChEBI" id="CHEBI:57692"/>
    </ligand>
</feature>
<dbReference type="InterPro" id="IPR007867">
    <property type="entry name" value="GMC_OxRtase_C"/>
</dbReference>
<comment type="caution">
    <text evidence="8">The sequence shown here is derived from an EMBL/GenBank/DDBJ whole genome shotgun (WGS) entry which is preliminary data.</text>
</comment>
<comment type="similarity">
    <text evidence="2 6">Belongs to the GMC oxidoreductase family.</text>
</comment>
<dbReference type="Gene3D" id="3.30.560.10">
    <property type="entry name" value="Glucose Oxidase, domain 3"/>
    <property type="match status" value="1"/>
</dbReference>
<keyword evidence="4 5" id="KW-0274">FAD</keyword>
<dbReference type="EMBL" id="AATQ01000073">
    <property type="protein sequence ID" value="EAU43649.1"/>
    <property type="molecule type" value="Genomic_DNA"/>
</dbReference>
<organism evidence="8 9">
    <name type="scientific">Salipiger bermudensis (strain DSM 26914 / JCM 13377 / KCTC 12554 / HTCC2601)</name>
    <name type="common">Pelagibaca bermudensis</name>
    <dbReference type="NCBI Taxonomy" id="314265"/>
    <lineage>
        <taxon>Bacteria</taxon>
        <taxon>Pseudomonadati</taxon>
        <taxon>Pseudomonadota</taxon>
        <taxon>Alphaproteobacteria</taxon>
        <taxon>Rhodobacterales</taxon>
        <taxon>Roseobacteraceae</taxon>
        <taxon>Salipiger</taxon>
    </lineage>
</organism>
<feature type="binding site" evidence="5">
    <location>
        <position position="82"/>
    </location>
    <ligand>
        <name>FAD</name>
        <dbReference type="ChEBI" id="CHEBI:57692"/>
    </ligand>
</feature>
<dbReference type="InterPro" id="IPR012132">
    <property type="entry name" value="GMC_OxRdtase"/>
</dbReference>
<dbReference type="PANTHER" id="PTHR11552:SF147">
    <property type="entry name" value="CHOLINE DEHYDROGENASE, MITOCHONDRIAL"/>
    <property type="match status" value="1"/>
</dbReference>
<evidence type="ECO:0000256" key="1">
    <source>
        <dbReference type="ARBA" id="ARBA00001974"/>
    </source>
</evidence>
<dbReference type="Gene3D" id="3.50.50.60">
    <property type="entry name" value="FAD/NAD(P)-binding domain"/>
    <property type="match status" value="1"/>
</dbReference>
<dbReference type="AlphaFoldDB" id="Q0FHH2"/>
<dbReference type="Pfam" id="PF05199">
    <property type="entry name" value="GMC_oxred_C"/>
    <property type="match status" value="1"/>
</dbReference>